<proteinExistence type="predicted"/>
<organism evidence="4 5">
    <name type="scientific">Polaribacter atrinae</name>
    <dbReference type="NCBI Taxonomy" id="1333662"/>
    <lineage>
        <taxon>Bacteria</taxon>
        <taxon>Pseudomonadati</taxon>
        <taxon>Bacteroidota</taxon>
        <taxon>Flavobacteriia</taxon>
        <taxon>Flavobacteriales</taxon>
        <taxon>Flavobacteriaceae</taxon>
    </lineage>
</organism>
<comment type="caution">
    <text evidence="4">The sequence shown here is derived from an EMBL/GenBank/DDBJ whole genome shotgun (WGS) entry which is preliminary data.</text>
</comment>
<evidence type="ECO:0000259" key="3">
    <source>
        <dbReference type="Pfam" id="PF17189"/>
    </source>
</evidence>
<dbReference type="PANTHER" id="PTHR42767">
    <property type="entry name" value="ENDO-BETA-1,6-GALACTANASE"/>
    <property type="match status" value="1"/>
</dbReference>
<dbReference type="EMBL" id="LVWE01000003">
    <property type="protein sequence ID" value="OAD46518.1"/>
    <property type="molecule type" value="Genomic_DNA"/>
</dbReference>
<gene>
    <name evidence="4" type="ORF">LPB303_03060</name>
</gene>
<keyword evidence="1" id="KW-0732">Signal</keyword>
<keyword evidence="5" id="KW-1185">Reference proteome</keyword>
<dbReference type="InterPro" id="IPR013780">
    <property type="entry name" value="Glyco_hydro_b"/>
</dbReference>
<dbReference type="Pfam" id="PF17189">
    <property type="entry name" value="Glyco_hydro_30C"/>
    <property type="match status" value="1"/>
</dbReference>
<feature type="domain" description="Endo-beta-1,6-galactanase-like" evidence="2">
    <location>
        <begin position="26"/>
        <end position="387"/>
    </location>
</feature>
<name>A0A176TF27_9FLAO</name>
<evidence type="ECO:0008006" key="6">
    <source>
        <dbReference type="Google" id="ProtNLM"/>
    </source>
</evidence>
<dbReference type="Gene3D" id="2.60.40.1180">
    <property type="entry name" value="Golgi alpha-mannosidase II"/>
    <property type="match status" value="1"/>
</dbReference>
<dbReference type="InterPro" id="IPR039743">
    <property type="entry name" value="6GAL/EXGAL"/>
</dbReference>
<dbReference type="InterPro" id="IPR017853">
    <property type="entry name" value="GH"/>
</dbReference>
<dbReference type="STRING" id="1333662.LPB303_03060"/>
<dbReference type="InterPro" id="IPR033452">
    <property type="entry name" value="GH30_C"/>
</dbReference>
<dbReference type="Proteomes" id="UP000076923">
    <property type="component" value="Unassembled WGS sequence"/>
</dbReference>
<dbReference type="OrthoDB" id="9806701at2"/>
<evidence type="ECO:0000313" key="5">
    <source>
        <dbReference type="Proteomes" id="UP000076923"/>
    </source>
</evidence>
<dbReference type="AlphaFoldDB" id="A0A176TF27"/>
<sequence length="505" mass="57739">MKNKAVLVFLFLSGFLFSQSKIAQIELEIHPNVEYQTIHNFGASDAWSAQFVGKWSLDKKEAIADLLFSTEKNADGTFKGIGLSTWRFNIGAGSAEQGVESSIKDEWRRAEGFLNNDSSYNWNRQLGQQWFLKAAKERGVSSFIGFVNSPPVQFTKNNKAFSADGLSSNLKTSNYVKYGLFLKDVVRHFKDSLDLKFNFISPFNEPQWDWKNGKQEGSPRNNDELSSATKKIDSVFKNYNLDTKLEVSEAGQIDYLTSIKKGKEHRSNQVEVFFNPTSDLYLGNLETVSQKFAGHSYFTTWDISKLKTKREEIKKKLIKYPNLEYWMTEYCILENNEEIRGKGKDLGMKTALYVARLMHADLTIANASAWHWWLAMTPYNYKDGLIYHDKNTEEGTFESSKLLWGLGNFSRFIRPQAKQIKIDYKGKNSLENLEKGVLVSAYKNKDNSIIIVAVNQKETAVQLNFKSTIKQVYVTDKDSDLKLIQHNADKKDVVITAKSITTFIL</sequence>
<evidence type="ECO:0000313" key="4">
    <source>
        <dbReference type="EMBL" id="OAD46518.1"/>
    </source>
</evidence>
<evidence type="ECO:0000256" key="1">
    <source>
        <dbReference type="SAM" id="SignalP"/>
    </source>
</evidence>
<dbReference type="PANTHER" id="PTHR42767:SF1">
    <property type="entry name" value="ENDO-BETA-1,6-GALACTANASE-LIKE DOMAIN-CONTAINING PROTEIN"/>
    <property type="match status" value="1"/>
</dbReference>
<dbReference type="GO" id="GO:0004553">
    <property type="term" value="F:hydrolase activity, hydrolyzing O-glycosyl compounds"/>
    <property type="evidence" value="ECO:0007669"/>
    <property type="project" value="InterPro"/>
</dbReference>
<dbReference type="SUPFAM" id="SSF51011">
    <property type="entry name" value="Glycosyl hydrolase domain"/>
    <property type="match status" value="1"/>
</dbReference>
<feature type="chain" id="PRO_5008049867" description="Xylanase" evidence="1">
    <location>
        <begin position="24"/>
        <end position="505"/>
    </location>
</feature>
<dbReference type="SUPFAM" id="SSF51445">
    <property type="entry name" value="(Trans)glycosidases"/>
    <property type="match status" value="1"/>
</dbReference>
<dbReference type="RefSeq" id="WP_068447961.1">
    <property type="nucleotide sequence ID" value="NZ_CP150660.1"/>
</dbReference>
<dbReference type="Pfam" id="PF14587">
    <property type="entry name" value="Glyco_hydr_30_2"/>
    <property type="match status" value="1"/>
</dbReference>
<reference evidence="4 5" key="1">
    <citation type="submission" date="2016-02" db="EMBL/GenBank/DDBJ databases">
        <title>Draft genome sequence of Polaribacter atrinae KACC17473.</title>
        <authorList>
            <person name="Shin S.-K."/>
            <person name="Yi H."/>
        </authorList>
    </citation>
    <scope>NUCLEOTIDE SEQUENCE [LARGE SCALE GENOMIC DNA]</scope>
    <source>
        <strain evidence="4 5">KACC 17473</strain>
    </source>
</reference>
<dbReference type="Gene3D" id="3.20.20.80">
    <property type="entry name" value="Glycosidases"/>
    <property type="match status" value="1"/>
</dbReference>
<feature type="signal peptide" evidence="1">
    <location>
        <begin position="1"/>
        <end position="23"/>
    </location>
</feature>
<accession>A0A176TF27</accession>
<dbReference type="InterPro" id="IPR039514">
    <property type="entry name" value="6GAL-like"/>
</dbReference>
<evidence type="ECO:0000259" key="2">
    <source>
        <dbReference type="Pfam" id="PF14587"/>
    </source>
</evidence>
<feature type="domain" description="Glycosyl hydrolase family 30 beta sandwich" evidence="3">
    <location>
        <begin position="421"/>
        <end position="503"/>
    </location>
</feature>
<protein>
    <recommendedName>
        <fullName evidence="6">Xylanase</fullName>
    </recommendedName>
</protein>